<proteinExistence type="predicted"/>
<evidence type="ECO:0000259" key="2">
    <source>
        <dbReference type="PROSITE" id="PS50113"/>
    </source>
</evidence>
<feature type="domain" description="EAL" evidence="3">
    <location>
        <begin position="516"/>
        <end position="768"/>
    </location>
</feature>
<feature type="domain" description="GGDEF" evidence="4">
    <location>
        <begin position="374"/>
        <end position="507"/>
    </location>
</feature>
<dbReference type="Pfam" id="PF00563">
    <property type="entry name" value="EAL"/>
    <property type="match status" value="1"/>
</dbReference>
<evidence type="ECO:0000313" key="6">
    <source>
        <dbReference type="Proteomes" id="UP000295129"/>
    </source>
</evidence>
<protein>
    <submittedName>
        <fullName evidence="5">Diguanylate cyclase/phosphodiesterase</fullName>
    </submittedName>
</protein>
<dbReference type="SMART" id="SM00091">
    <property type="entry name" value="PAS"/>
    <property type="match status" value="1"/>
</dbReference>
<evidence type="ECO:0000313" key="5">
    <source>
        <dbReference type="EMBL" id="TDN48926.1"/>
    </source>
</evidence>
<dbReference type="CDD" id="cd01949">
    <property type="entry name" value="GGDEF"/>
    <property type="match status" value="1"/>
</dbReference>
<dbReference type="Proteomes" id="UP000295129">
    <property type="component" value="Unassembled WGS sequence"/>
</dbReference>
<accession>A0A4R6DUN3</accession>
<dbReference type="Pfam" id="PF00990">
    <property type="entry name" value="GGDEF"/>
    <property type="match status" value="1"/>
</dbReference>
<dbReference type="InterPro" id="IPR013767">
    <property type="entry name" value="PAS_fold"/>
</dbReference>
<dbReference type="PROSITE" id="PS50113">
    <property type="entry name" value="PAC"/>
    <property type="match status" value="1"/>
</dbReference>
<dbReference type="Gene3D" id="3.30.70.270">
    <property type="match status" value="1"/>
</dbReference>
<dbReference type="Gene3D" id="3.30.450.20">
    <property type="entry name" value="PAS domain"/>
    <property type="match status" value="1"/>
</dbReference>
<dbReference type="SMART" id="SM00052">
    <property type="entry name" value="EAL"/>
    <property type="match status" value="1"/>
</dbReference>
<dbReference type="PANTHER" id="PTHR44757">
    <property type="entry name" value="DIGUANYLATE CYCLASE DGCP"/>
    <property type="match status" value="1"/>
</dbReference>
<dbReference type="InterPro" id="IPR035919">
    <property type="entry name" value="EAL_sf"/>
</dbReference>
<evidence type="ECO:0000259" key="1">
    <source>
        <dbReference type="PROSITE" id="PS50112"/>
    </source>
</evidence>
<dbReference type="PROSITE" id="PS50887">
    <property type="entry name" value="GGDEF"/>
    <property type="match status" value="1"/>
</dbReference>
<dbReference type="RefSeq" id="WP_133593003.1">
    <property type="nucleotide sequence ID" value="NZ_SNVV01000013.1"/>
</dbReference>
<dbReference type="InterPro" id="IPR000014">
    <property type="entry name" value="PAS"/>
</dbReference>
<dbReference type="InterPro" id="IPR052155">
    <property type="entry name" value="Biofilm_reg_signaling"/>
</dbReference>
<reference evidence="5 6" key="1">
    <citation type="submission" date="2019-03" db="EMBL/GenBank/DDBJ databases">
        <title>Genomic Encyclopedia of Type Strains, Phase IV (KMG-IV): sequencing the most valuable type-strain genomes for metagenomic binning, comparative biology and taxonomic classification.</title>
        <authorList>
            <person name="Goeker M."/>
        </authorList>
    </citation>
    <scope>NUCLEOTIDE SEQUENCE [LARGE SCALE GENOMIC DNA]</scope>
    <source>
        <strain evidence="5 6">DSM 12121</strain>
    </source>
</reference>
<dbReference type="Pfam" id="PF00989">
    <property type="entry name" value="PAS"/>
    <property type="match status" value="1"/>
</dbReference>
<dbReference type="CDD" id="cd01948">
    <property type="entry name" value="EAL"/>
    <property type="match status" value="1"/>
</dbReference>
<dbReference type="PANTHER" id="PTHR44757:SF2">
    <property type="entry name" value="BIOFILM ARCHITECTURE MAINTENANCE PROTEIN MBAA"/>
    <property type="match status" value="1"/>
</dbReference>
<dbReference type="InterPro" id="IPR000160">
    <property type="entry name" value="GGDEF_dom"/>
</dbReference>
<keyword evidence="6" id="KW-1185">Reference proteome</keyword>
<dbReference type="Gene3D" id="3.20.20.450">
    <property type="entry name" value="EAL domain"/>
    <property type="match status" value="1"/>
</dbReference>
<dbReference type="SMART" id="SM00267">
    <property type="entry name" value="GGDEF"/>
    <property type="match status" value="1"/>
</dbReference>
<dbReference type="PROSITE" id="PS50883">
    <property type="entry name" value="EAL"/>
    <property type="match status" value="1"/>
</dbReference>
<dbReference type="NCBIfam" id="TIGR00229">
    <property type="entry name" value="sensory_box"/>
    <property type="match status" value="1"/>
</dbReference>
<organism evidence="5 6">
    <name type="scientific">Azoarcus indigens</name>
    <dbReference type="NCBI Taxonomy" id="29545"/>
    <lineage>
        <taxon>Bacteria</taxon>
        <taxon>Pseudomonadati</taxon>
        <taxon>Pseudomonadota</taxon>
        <taxon>Betaproteobacteria</taxon>
        <taxon>Rhodocyclales</taxon>
        <taxon>Zoogloeaceae</taxon>
        <taxon>Azoarcus</taxon>
    </lineage>
</organism>
<dbReference type="SUPFAM" id="SSF141868">
    <property type="entry name" value="EAL domain-like"/>
    <property type="match status" value="1"/>
</dbReference>
<feature type="domain" description="PAC" evidence="2">
    <location>
        <begin position="293"/>
        <end position="343"/>
    </location>
</feature>
<sequence length="768" mass="84575">MSFDSPVPPAESNEALREALLSLRRDYDALRQAGADVQQLLEALESLLGVEGEEDPFVRVFSSLRKVFTFSQALMLAEPEGGGEALECIVAEDARLLHSRWPVAALFRKVMGGKVVATFSTSGLPEWEVAAGLGLSPAGSALLVPVRVRERRGILLLLREPGLPGFDRGNVALARRYSVLVSHALASRYAAESAAESRRLLELSRQLRQSEQVAKRNADLLQELVRAMPVGVAVQDEAGRLLVVNDAGARLLGARVEEVLGELPPHLRPEGEQAQEAQLRLTRYRERLAGGLPYTRERSVTLDGEARTVLLTGTPVRIFDEYLMLSTSLDITERKRFEEEMQRHAFHDPLTGLANRALMNEIVDKAVRAHQERGMFALAFIDIDNFKQVNDYYSHGMGDQLLIAFSRRVAEALRPSDTLARISGDEFLLLVDPAQNEAEVARVIERVLEACRRPFVVEGHELLTSASMGVSFYPAHGGDYETLRRCADSAIYQAKSLRKGSVAYFDASMGHALTARMDLEQSLRAAVRDRHFRNAYQPKVRLADEAVVGFEALVRWVEPDGRIQPPGVFIEMAGELGLLDEITLQVLDDIARELPCLSRHYGAGISVSFNVSAQQAGDMQFIDRLLAAISASGIARRLVVELTEDALVAAQQFQDAVLPRLRALGVRVSIDDFGTGYSSLSTLADITADELKVDRAFITGIHERARSQGILKAIESVCRALQISMVAEGVEEVEELDYLRSHTGIATVQGYCFGRPAFLEDLLPRSGA</sequence>
<dbReference type="SUPFAM" id="SSF55785">
    <property type="entry name" value="PYP-like sensor domain (PAS domain)"/>
    <property type="match status" value="1"/>
</dbReference>
<dbReference type="OrthoDB" id="9813903at2"/>
<dbReference type="PROSITE" id="PS50112">
    <property type="entry name" value="PAS"/>
    <property type="match status" value="1"/>
</dbReference>
<dbReference type="AlphaFoldDB" id="A0A4R6DUN3"/>
<dbReference type="InterPro" id="IPR001633">
    <property type="entry name" value="EAL_dom"/>
</dbReference>
<dbReference type="InterPro" id="IPR035965">
    <property type="entry name" value="PAS-like_dom_sf"/>
</dbReference>
<dbReference type="CDD" id="cd00130">
    <property type="entry name" value="PAS"/>
    <property type="match status" value="1"/>
</dbReference>
<dbReference type="EMBL" id="SNVV01000013">
    <property type="protein sequence ID" value="TDN48926.1"/>
    <property type="molecule type" value="Genomic_DNA"/>
</dbReference>
<dbReference type="InterPro" id="IPR029787">
    <property type="entry name" value="Nucleotide_cyclase"/>
</dbReference>
<dbReference type="GO" id="GO:0006355">
    <property type="term" value="P:regulation of DNA-templated transcription"/>
    <property type="evidence" value="ECO:0007669"/>
    <property type="project" value="InterPro"/>
</dbReference>
<dbReference type="SUPFAM" id="SSF55073">
    <property type="entry name" value="Nucleotide cyclase"/>
    <property type="match status" value="1"/>
</dbReference>
<dbReference type="InterPro" id="IPR043128">
    <property type="entry name" value="Rev_trsase/Diguanyl_cyclase"/>
</dbReference>
<dbReference type="InterPro" id="IPR000700">
    <property type="entry name" value="PAS-assoc_C"/>
</dbReference>
<feature type="domain" description="PAS" evidence="1">
    <location>
        <begin position="217"/>
        <end position="262"/>
    </location>
</feature>
<gene>
    <name evidence="5" type="ORF">C7389_11347</name>
</gene>
<comment type="caution">
    <text evidence="5">The sequence shown here is derived from an EMBL/GenBank/DDBJ whole genome shotgun (WGS) entry which is preliminary data.</text>
</comment>
<evidence type="ECO:0000259" key="4">
    <source>
        <dbReference type="PROSITE" id="PS50887"/>
    </source>
</evidence>
<name>A0A4R6DUN3_9RHOO</name>
<evidence type="ECO:0000259" key="3">
    <source>
        <dbReference type="PROSITE" id="PS50883"/>
    </source>
</evidence>
<dbReference type="NCBIfam" id="TIGR00254">
    <property type="entry name" value="GGDEF"/>
    <property type="match status" value="1"/>
</dbReference>